<dbReference type="Proteomes" id="UP001597045">
    <property type="component" value="Unassembled WGS sequence"/>
</dbReference>
<organism evidence="2 3">
    <name type="scientific">Kibdelosporangium lantanae</name>
    <dbReference type="NCBI Taxonomy" id="1497396"/>
    <lineage>
        <taxon>Bacteria</taxon>
        <taxon>Bacillati</taxon>
        <taxon>Actinomycetota</taxon>
        <taxon>Actinomycetes</taxon>
        <taxon>Pseudonocardiales</taxon>
        <taxon>Pseudonocardiaceae</taxon>
        <taxon>Kibdelosporangium</taxon>
    </lineage>
</organism>
<evidence type="ECO:0000313" key="2">
    <source>
        <dbReference type="EMBL" id="MFD1047545.1"/>
    </source>
</evidence>
<dbReference type="InterPro" id="IPR010869">
    <property type="entry name" value="DUF1501"/>
</dbReference>
<sequence>PGPVADRLRDEMVLSPDPGYDVIDLERRLRGIAAELADEIERGECRLALTRTATLTSPTPWWSWAAWRQWRSVHHERTAAILVHTSLTETYEQTRGLQQQLRQYVVGLEGATGILAEAARVLGGAKAKKEDTDPPNDEPRNNGASAGGRGSLGTQLDLVAGLVEMGVPTRAYSVSLGGFDTHANERGTQQRLLTELDGALAAFAERMGRTDRGRNVVVLVYSEFGRRVRANASDGTDHGTAGPAFVLGDKVNGGFHGTQPSLTDLDNGDLKETTDFRDVYATLLHDVLSTDPGPILNDHPGRMDDLFTS</sequence>
<name>A0ABW3MEV7_9PSEU</name>
<protein>
    <submittedName>
        <fullName evidence="2">DUF1501 domain-containing protein</fullName>
    </submittedName>
</protein>
<dbReference type="PANTHER" id="PTHR43737:SF1">
    <property type="entry name" value="DUF1501 DOMAIN-CONTAINING PROTEIN"/>
    <property type="match status" value="1"/>
</dbReference>
<keyword evidence="3" id="KW-1185">Reference proteome</keyword>
<feature type="compositionally biased region" description="Basic and acidic residues" evidence="1">
    <location>
        <begin position="127"/>
        <end position="140"/>
    </location>
</feature>
<dbReference type="Pfam" id="PF07394">
    <property type="entry name" value="DUF1501"/>
    <property type="match status" value="1"/>
</dbReference>
<accession>A0ABW3MEV7</accession>
<feature type="non-terminal residue" evidence="2">
    <location>
        <position position="1"/>
    </location>
</feature>
<feature type="region of interest" description="Disordered" evidence="1">
    <location>
        <begin position="125"/>
        <end position="151"/>
    </location>
</feature>
<gene>
    <name evidence="2" type="ORF">ACFQ1S_19365</name>
</gene>
<evidence type="ECO:0000313" key="3">
    <source>
        <dbReference type="Proteomes" id="UP001597045"/>
    </source>
</evidence>
<dbReference type="EMBL" id="JBHTIS010001130">
    <property type="protein sequence ID" value="MFD1047545.1"/>
    <property type="molecule type" value="Genomic_DNA"/>
</dbReference>
<evidence type="ECO:0000256" key="1">
    <source>
        <dbReference type="SAM" id="MobiDB-lite"/>
    </source>
</evidence>
<dbReference type="PANTHER" id="PTHR43737">
    <property type="entry name" value="BLL7424 PROTEIN"/>
    <property type="match status" value="1"/>
</dbReference>
<reference evidence="3" key="1">
    <citation type="journal article" date="2019" name="Int. J. Syst. Evol. Microbiol.">
        <title>The Global Catalogue of Microorganisms (GCM) 10K type strain sequencing project: providing services to taxonomists for standard genome sequencing and annotation.</title>
        <authorList>
            <consortium name="The Broad Institute Genomics Platform"/>
            <consortium name="The Broad Institute Genome Sequencing Center for Infectious Disease"/>
            <person name="Wu L."/>
            <person name="Ma J."/>
        </authorList>
    </citation>
    <scope>NUCLEOTIDE SEQUENCE [LARGE SCALE GENOMIC DNA]</scope>
    <source>
        <strain evidence="3">JCM 31486</strain>
    </source>
</reference>
<comment type="caution">
    <text evidence="2">The sequence shown here is derived from an EMBL/GenBank/DDBJ whole genome shotgun (WGS) entry which is preliminary data.</text>
</comment>
<proteinExistence type="predicted"/>